<sequence length="229" mass="25654">MITNPDVRSNGRGRPKLDAQKRRSKSSTARYQSDFNVLEKQNKRSYKCGQCGGNGHKANNCTAAQRQAASRHPMPELPRLTVTKTSKCSQCNQTGHQANRCPRPQQLTNEEKSLDDENEQDIPAAASTSSVFDLLDSSLVDLDDSDDSDDQSDIDERKCPLCDDPLPKQPSKKFQEQLQFHLAKPHAKKRPLPGNPEAVDLPNAAGRLHLIQKSYADVYRLIKNIYSRL</sequence>
<keyword evidence="2" id="KW-0479">Metal-binding</keyword>
<name>F4RP74_MELLP</name>
<evidence type="ECO:0000256" key="1">
    <source>
        <dbReference type="ARBA" id="ARBA00022664"/>
    </source>
</evidence>
<dbReference type="RefSeq" id="XP_007410956.1">
    <property type="nucleotide sequence ID" value="XM_007410894.1"/>
</dbReference>
<dbReference type="PROSITE" id="PS50158">
    <property type="entry name" value="ZF_CCHC"/>
    <property type="match status" value="2"/>
</dbReference>
<organism evidence="6">
    <name type="scientific">Melampsora larici-populina (strain 98AG31 / pathotype 3-4-7)</name>
    <name type="common">Poplar leaf rust fungus</name>
    <dbReference type="NCBI Taxonomy" id="747676"/>
    <lineage>
        <taxon>Eukaryota</taxon>
        <taxon>Fungi</taxon>
        <taxon>Dikarya</taxon>
        <taxon>Basidiomycota</taxon>
        <taxon>Pucciniomycotina</taxon>
        <taxon>Pucciniomycetes</taxon>
        <taxon>Pucciniales</taxon>
        <taxon>Melampsoraceae</taxon>
        <taxon>Melampsora</taxon>
    </lineage>
</organism>
<dbReference type="AlphaFoldDB" id="F4RP74"/>
<evidence type="ECO:0000259" key="4">
    <source>
        <dbReference type="PROSITE" id="PS50158"/>
    </source>
</evidence>
<feature type="compositionally biased region" description="Polar residues" evidence="3">
    <location>
        <begin position="26"/>
        <end position="35"/>
    </location>
</feature>
<keyword evidence="1" id="KW-0507">mRNA processing</keyword>
<dbReference type="GeneID" id="18934592"/>
<dbReference type="KEGG" id="mlr:MELLADRAFT_87651"/>
<dbReference type="Pfam" id="PF00098">
    <property type="entry name" value="zf-CCHC"/>
    <property type="match status" value="1"/>
</dbReference>
<dbReference type="InParanoid" id="F4RP74"/>
<proteinExistence type="predicted"/>
<keyword evidence="6" id="KW-1185">Reference proteome</keyword>
<dbReference type="Gene3D" id="4.10.60.10">
    <property type="entry name" value="Zinc finger, CCHC-type"/>
    <property type="match status" value="1"/>
</dbReference>
<dbReference type="GO" id="GO:0003676">
    <property type="term" value="F:nucleic acid binding"/>
    <property type="evidence" value="ECO:0007669"/>
    <property type="project" value="InterPro"/>
</dbReference>
<dbReference type="HOGENOM" id="CLU_1210074_0_0_1"/>
<feature type="region of interest" description="Disordered" evidence="3">
    <location>
        <begin position="1"/>
        <end position="36"/>
    </location>
</feature>
<feature type="domain" description="CCHC-type" evidence="4">
    <location>
        <begin position="87"/>
        <end position="103"/>
    </location>
</feature>
<feature type="compositionally biased region" description="Acidic residues" evidence="3">
    <location>
        <begin position="141"/>
        <end position="153"/>
    </location>
</feature>
<protein>
    <recommendedName>
        <fullName evidence="4">CCHC-type domain-containing protein</fullName>
    </recommendedName>
</protein>
<dbReference type="EMBL" id="GL883111">
    <property type="protein sequence ID" value="EGG05900.1"/>
    <property type="molecule type" value="Genomic_DNA"/>
</dbReference>
<evidence type="ECO:0000256" key="2">
    <source>
        <dbReference type="PROSITE-ProRule" id="PRU00047"/>
    </source>
</evidence>
<dbReference type="Proteomes" id="UP000001072">
    <property type="component" value="Unassembled WGS sequence"/>
</dbReference>
<dbReference type="SMART" id="SM00343">
    <property type="entry name" value="ZnF_C2HC"/>
    <property type="match status" value="2"/>
</dbReference>
<dbReference type="GO" id="GO:0006397">
    <property type="term" value="P:mRNA processing"/>
    <property type="evidence" value="ECO:0007669"/>
    <property type="project" value="UniProtKB-KW"/>
</dbReference>
<dbReference type="InterPro" id="IPR036875">
    <property type="entry name" value="Znf_CCHC_sf"/>
</dbReference>
<gene>
    <name evidence="5" type="ORF">MELLADRAFT_87651</name>
</gene>
<reference evidence="6" key="1">
    <citation type="journal article" date="2011" name="Proc. Natl. Acad. Sci. U.S.A.">
        <title>Obligate biotrophy features unraveled by the genomic analysis of rust fungi.</title>
        <authorList>
            <person name="Duplessis S."/>
            <person name="Cuomo C.A."/>
            <person name="Lin Y.-C."/>
            <person name="Aerts A."/>
            <person name="Tisserant E."/>
            <person name="Veneault-Fourrey C."/>
            <person name="Joly D.L."/>
            <person name="Hacquard S."/>
            <person name="Amselem J."/>
            <person name="Cantarel B.L."/>
            <person name="Chiu R."/>
            <person name="Coutinho P.M."/>
            <person name="Feau N."/>
            <person name="Field M."/>
            <person name="Frey P."/>
            <person name="Gelhaye E."/>
            <person name="Goldberg J."/>
            <person name="Grabherr M.G."/>
            <person name="Kodira C.D."/>
            <person name="Kohler A."/>
            <person name="Kuees U."/>
            <person name="Lindquist E.A."/>
            <person name="Lucas S.M."/>
            <person name="Mago R."/>
            <person name="Mauceli E."/>
            <person name="Morin E."/>
            <person name="Murat C."/>
            <person name="Pangilinan J.L."/>
            <person name="Park R."/>
            <person name="Pearson M."/>
            <person name="Quesneville H."/>
            <person name="Rouhier N."/>
            <person name="Sakthikumar S."/>
            <person name="Salamov A.A."/>
            <person name="Schmutz J."/>
            <person name="Selles B."/>
            <person name="Shapiro H."/>
            <person name="Tanguay P."/>
            <person name="Tuskan G.A."/>
            <person name="Henrissat B."/>
            <person name="Van de Peer Y."/>
            <person name="Rouze P."/>
            <person name="Ellis J.G."/>
            <person name="Dodds P.N."/>
            <person name="Schein J.E."/>
            <person name="Zhong S."/>
            <person name="Hamelin R.C."/>
            <person name="Grigoriev I.V."/>
            <person name="Szabo L.J."/>
            <person name="Martin F."/>
        </authorList>
    </citation>
    <scope>NUCLEOTIDE SEQUENCE [LARGE SCALE GENOMIC DNA]</scope>
    <source>
        <strain evidence="6">98AG31 / pathotype 3-4-7</strain>
    </source>
</reference>
<dbReference type="SUPFAM" id="SSF57756">
    <property type="entry name" value="Retrovirus zinc finger-like domains"/>
    <property type="match status" value="1"/>
</dbReference>
<dbReference type="OrthoDB" id="2512302at2759"/>
<evidence type="ECO:0000313" key="6">
    <source>
        <dbReference type="Proteomes" id="UP000001072"/>
    </source>
</evidence>
<dbReference type="GO" id="GO:0008270">
    <property type="term" value="F:zinc ion binding"/>
    <property type="evidence" value="ECO:0007669"/>
    <property type="project" value="UniProtKB-KW"/>
</dbReference>
<evidence type="ECO:0000256" key="3">
    <source>
        <dbReference type="SAM" id="MobiDB-lite"/>
    </source>
</evidence>
<feature type="domain" description="CCHC-type" evidence="4">
    <location>
        <begin position="47"/>
        <end position="61"/>
    </location>
</feature>
<keyword evidence="2" id="KW-0862">Zinc</keyword>
<accession>F4RP74</accession>
<keyword evidence="2" id="KW-0863">Zinc-finger</keyword>
<dbReference type="VEuPathDB" id="FungiDB:MELLADRAFT_87651"/>
<feature type="region of interest" description="Disordered" evidence="3">
    <location>
        <begin position="140"/>
        <end position="164"/>
    </location>
</feature>
<dbReference type="InterPro" id="IPR001878">
    <property type="entry name" value="Znf_CCHC"/>
</dbReference>
<evidence type="ECO:0000313" key="5">
    <source>
        <dbReference type="EMBL" id="EGG05900.1"/>
    </source>
</evidence>